<reference evidence="1 2" key="1">
    <citation type="journal article" date="2021" name="Elife">
        <title>Chloroplast acquisition without the gene transfer in kleptoplastic sea slugs, Plakobranchus ocellatus.</title>
        <authorList>
            <person name="Maeda T."/>
            <person name="Takahashi S."/>
            <person name="Yoshida T."/>
            <person name="Shimamura S."/>
            <person name="Takaki Y."/>
            <person name="Nagai Y."/>
            <person name="Toyoda A."/>
            <person name="Suzuki Y."/>
            <person name="Arimoto A."/>
            <person name="Ishii H."/>
            <person name="Satoh N."/>
            <person name="Nishiyama T."/>
            <person name="Hasebe M."/>
            <person name="Maruyama T."/>
            <person name="Minagawa J."/>
            <person name="Obokata J."/>
            <person name="Shigenobu S."/>
        </authorList>
    </citation>
    <scope>NUCLEOTIDE SEQUENCE [LARGE SCALE GENOMIC DNA]</scope>
</reference>
<comment type="caution">
    <text evidence="1">The sequence shown here is derived from an EMBL/GenBank/DDBJ whole genome shotgun (WGS) entry which is preliminary data.</text>
</comment>
<evidence type="ECO:0000313" key="2">
    <source>
        <dbReference type="Proteomes" id="UP000762676"/>
    </source>
</evidence>
<dbReference type="AlphaFoldDB" id="A0AAV4EQ00"/>
<proteinExistence type="predicted"/>
<evidence type="ECO:0000313" key="1">
    <source>
        <dbReference type="EMBL" id="GFR62685.1"/>
    </source>
</evidence>
<organism evidence="1 2">
    <name type="scientific">Elysia marginata</name>
    <dbReference type="NCBI Taxonomy" id="1093978"/>
    <lineage>
        <taxon>Eukaryota</taxon>
        <taxon>Metazoa</taxon>
        <taxon>Spiralia</taxon>
        <taxon>Lophotrochozoa</taxon>
        <taxon>Mollusca</taxon>
        <taxon>Gastropoda</taxon>
        <taxon>Heterobranchia</taxon>
        <taxon>Euthyneura</taxon>
        <taxon>Panpulmonata</taxon>
        <taxon>Sacoglossa</taxon>
        <taxon>Placobranchoidea</taxon>
        <taxon>Plakobranchidae</taxon>
        <taxon>Elysia</taxon>
    </lineage>
</organism>
<protein>
    <submittedName>
        <fullName evidence="1">Uncharacterized protein</fullName>
    </submittedName>
</protein>
<name>A0AAV4EQ00_9GAST</name>
<dbReference type="Proteomes" id="UP000762676">
    <property type="component" value="Unassembled WGS sequence"/>
</dbReference>
<dbReference type="EMBL" id="BMAT01010891">
    <property type="protein sequence ID" value="GFR62685.1"/>
    <property type="molecule type" value="Genomic_DNA"/>
</dbReference>
<keyword evidence="2" id="KW-1185">Reference proteome</keyword>
<accession>A0AAV4EQ00</accession>
<gene>
    <name evidence="1" type="ORF">ElyMa_005463100</name>
</gene>
<sequence length="153" mass="17641">MISCWRRASNPNYLCIPCGREATLCGLTNFVARQSEGMTLPIEFFIEVAWMALSRLHKTKVRGKGYDHQQQLYSFLFILVHNSIFVEISRSGSTPDTKQFDTKSPLYRFAHELIVSRSNIPSDLPSWHPSLKVQVRFLNTHNNRLLVTLDQKS</sequence>